<reference evidence="4 5" key="1">
    <citation type="submission" date="2019-03" db="EMBL/GenBank/DDBJ databases">
        <title>Genomic Encyclopedia of Type Strains, Phase IV (KMG-IV): sequencing the most valuable type-strain genomes for metagenomic binning, comparative biology and taxonomic classification.</title>
        <authorList>
            <person name="Goeker M."/>
        </authorList>
    </citation>
    <scope>NUCLEOTIDE SEQUENCE [LARGE SCALE GENOMIC DNA]</scope>
    <source>
        <strain evidence="4 5">DSM 15505</strain>
    </source>
</reference>
<dbReference type="PROSITE" id="PS51257">
    <property type="entry name" value="PROKAR_LIPOPROTEIN"/>
    <property type="match status" value="1"/>
</dbReference>
<keyword evidence="5" id="KW-1185">Reference proteome</keyword>
<feature type="chain" id="PRO_5020608012" evidence="2">
    <location>
        <begin position="23"/>
        <end position="289"/>
    </location>
</feature>
<organism evidence="4 5">
    <name type="scientific">Halospina denitrificans</name>
    <dbReference type="NCBI Taxonomy" id="332522"/>
    <lineage>
        <taxon>Bacteria</taxon>
        <taxon>Pseudomonadati</taxon>
        <taxon>Pseudomonadota</taxon>
        <taxon>Gammaproteobacteria</taxon>
        <taxon>Halospina</taxon>
    </lineage>
</organism>
<dbReference type="SUPFAM" id="SSF53474">
    <property type="entry name" value="alpha/beta-Hydrolases"/>
    <property type="match status" value="1"/>
</dbReference>
<gene>
    <name evidence="4" type="ORF">DES49_2652</name>
</gene>
<dbReference type="InterPro" id="IPR049492">
    <property type="entry name" value="BD-FAE-like_dom"/>
</dbReference>
<name>A0A4R7JJ10_9GAMM</name>
<dbReference type="PANTHER" id="PTHR48081:SF13">
    <property type="entry name" value="ALPHA_BETA HYDROLASE"/>
    <property type="match status" value="1"/>
</dbReference>
<dbReference type="InterPro" id="IPR050300">
    <property type="entry name" value="GDXG_lipolytic_enzyme"/>
</dbReference>
<protein>
    <submittedName>
        <fullName evidence="4">Acetyl esterase/lipase</fullName>
    </submittedName>
</protein>
<evidence type="ECO:0000256" key="2">
    <source>
        <dbReference type="SAM" id="SignalP"/>
    </source>
</evidence>
<proteinExistence type="predicted"/>
<dbReference type="InterPro" id="IPR029058">
    <property type="entry name" value="AB_hydrolase_fold"/>
</dbReference>
<dbReference type="Gene3D" id="3.40.50.1820">
    <property type="entry name" value="alpha/beta hydrolase"/>
    <property type="match status" value="1"/>
</dbReference>
<evidence type="ECO:0000256" key="1">
    <source>
        <dbReference type="ARBA" id="ARBA00022801"/>
    </source>
</evidence>
<dbReference type="PANTHER" id="PTHR48081">
    <property type="entry name" value="AB HYDROLASE SUPERFAMILY PROTEIN C4A8.06C"/>
    <property type="match status" value="1"/>
</dbReference>
<evidence type="ECO:0000313" key="5">
    <source>
        <dbReference type="Proteomes" id="UP000295830"/>
    </source>
</evidence>
<dbReference type="OrthoDB" id="9771666at2"/>
<dbReference type="GO" id="GO:0016787">
    <property type="term" value="F:hydrolase activity"/>
    <property type="evidence" value="ECO:0007669"/>
    <property type="project" value="UniProtKB-KW"/>
</dbReference>
<accession>A0A4R7JJ10</accession>
<dbReference type="Pfam" id="PF20434">
    <property type="entry name" value="BD-FAE"/>
    <property type="match status" value="1"/>
</dbReference>
<evidence type="ECO:0000259" key="3">
    <source>
        <dbReference type="Pfam" id="PF20434"/>
    </source>
</evidence>
<keyword evidence="2" id="KW-0732">Signal</keyword>
<feature type="domain" description="BD-FAE-like" evidence="3">
    <location>
        <begin position="52"/>
        <end position="247"/>
    </location>
</feature>
<evidence type="ECO:0000313" key="4">
    <source>
        <dbReference type="EMBL" id="TDT37695.1"/>
    </source>
</evidence>
<sequence>MLRIMMAFVTPLFLMACSTVTSIDPNKPPFRVGVVESVSWSPEGWPQELKADIHYPKTDTQRPGILMVHGGGWEYRSRADMSGTADELARQGFVVMNIDHRFAPEYQFPSQLHDVQLAMRWFRDHAGEYGVDPERIGAWGFSSGAHLVSMLGVVSGQDSPLNEPWGGAELEPKAVVAGGLPADFERFEGGRRLRQLVGVSYQENPEAHRNASPINHVHSGAPPFFLFHGTWDTLVPIEHAEDFAQALRDKDVEVQLYRQWLRGHLLSFLFNGAATDEAVVFLNSKLGDG</sequence>
<dbReference type="EMBL" id="SOAX01000007">
    <property type="protein sequence ID" value="TDT37695.1"/>
    <property type="molecule type" value="Genomic_DNA"/>
</dbReference>
<dbReference type="Proteomes" id="UP000295830">
    <property type="component" value="Unassembled WGS sequence"/>
</dbReference>
<comment type="caution">
    <text evidence="4">The sequence shown here is derived from an EMBL/GenBank/DDBJ whole genome shotgun (WGS) entry which is preliminary data.</text>
</comment>
<dbReference type="AlphaFoldDB" id="A0A4R7JJ10"/>
<feature type="signal peptide" evidence="2">
    <location>
        <begin position="1"/>
        <end position="22"/>
    </location>
</feature>
<keyword evidence="1" id="KW-0378">Hydrolase</keyword>
<dbReference type="RefSeq" id="WP_133736894.1">
    <property type="nucleotide sequence ID" value="NZ_SOAX01000007.1"/>
</dbReference>